<dbReference type="EMBL" id="AP019308">
    <property type="protein sequence ID" value="BBH20560.1"/>
    <property type="molecule type" value="Genomic_DNA"/>
</dbReference>
<dbReference type="AlphaFoldDB" id="A0A3G9INX9"/>
<evidence type="ECO:0000313" key="2">
    <source>
        <dbReference type="Proteomes" id="UP000275368"/>
    </source>
</evidence>
<evidence type="ECO:0008006" key="3">
    <source>
        <dbReference type="Google" id="ProtNLM"/>
    </source>
</evidence>
<keyword evidence="2" id="KW-1185">Reference proteome</keyword>
<name>A0A3G9INX9_9BACL</name>
<dbReference type="PANTHER" id="PTHR44103:SF1">
    <property type="entry name" value="PROPROTEIN CONVERTASE P"/>
    <property type="match status" value="1"/>
</dbReference>
<gene>
    <name evidence="1" type="ORF">Back11_19050</name>
</gene>
<organism evidence="1 2">
    <name type="scientific">Paenibacillus baekrokdamisoli</name>
    <dbReference type="NCBI Taxonomy" id="1712516"/>
    <lineage>
        <taxon>Bacteria</taxon>
        <taxon>Bacillati</taxon>
        <taxon>Bacillota</taxon>
        <taxon>Bacilli</taxon>
        <taxon>Bacillales</taxon>
        <taxon>Paenibacillaceae</taxon>
        <taxon>Paenibacillus</taxon>
    </lineage>
</organism>
<dbReference type="InterPro" id="IPR028994">
    <property type="entry name" value="Integrin_alpha_N"/>
</dbReference>
<evidence type="ECO:0000313" key="1">
    <source>
        <dbReference type="EMBL" id="BBH20560.1"/>
    </source>
</evidence>
<protein>
    <recommendedName>
        <fullName evidence="3">VCBS repeat-containing protein</fullName>
    </recommendedName>
</protein>
<dbReference type="OrthoDB" id="9816589at2"/>
<reference evidence="1 2" key="1">
    <citation type="submission" date="2018-11" db="EMBL/GenBank/DDBJ databases">
        <title>Complete genome sequence of Paenibacillus baekrokdamisoli strain KCTC 33723.</title>
        <authorList>
            <person name="Kang S.W."/>
            <person name="Lee K.C."/>
            <person name="Kim K.K."/>
            <person name="Kim J.S."/>
            <person name="Kim D.S."/>
            <person name="Ko S.H."/>
            <person name="Yang S.H."/>
            <person name="Lee J.S."/>
        </authorList>
    </citation>
    <scope>NUCLEOTIDE SEQUENCE [LARGE SCALE GENOMIC DNA]</scope>
    <source>
        <strain evidence="1 2">KCTC 33723</strain>
    </source>
</reference>
<dbReference type="SUPFAM" id="SSF69318">
    <property type="entry name" value="Integrin alpha N-terminal domain"/>
    <property type="match status" value="1"/>
</dbReference>
<dbReference type="KEGG" id="pbk:Back11_19050"/>
<sequence length="366" mass="41078">MLQFKKRLLSDEKYEACAVFDVNGDGIPDIISGAYWYEGPDYKKRHFICEIEAISGYHDDFSDYPMDVDGDGNLDILTGAWWGETLRWRKNPGGDHQNWETFDIDFCGSIETIRFFDIDGCGVPEIFPNTPGAPQAFYKLIRDEQGKGTSQFRKVPIGTETSGHGMGFVDINGNGRMDIVLCDGWLEQPEDPFQTPWTFHREFSLGSASVPILGFDVTGNGLMDLIVGQAHDYGLHWYEQGIDEDGSRTWTKHLIDDSASQFHDLWLVDLDLDGEIELITGKRYRAHNDGDPGAHDPIGIYYYKIDGGRFEKHVIDFGPAGEASGAGIYFWVQDLTGNGYPDIVAPGKDGLYLFENLGLRKDADNE</sequence>
<dbReference type="Proteomes" id="UP000275368">
    <property type="component" value="Chromosome"/>
</dbReference>
<proteinExistence type="predicted"/>
<dbReference type="PANTHER" id="PTHR44103">
    <property type="entry name" value="PROPROTEIN CONVERTASE P"/>
    <property type="match status" value="1"/>
</dbReference>
<accession>A0A3G9INX9</accession>